<name>A0ABD3P2G1_9STRA</name>
<organism evidence="1 2">
    <name type="scientific">Cyclotella cryptica</name>
    <dbReference type="NCBI Taxonomy" id="29204"/>
    <lineage>
        <taxon>Eukaryota</taxon>
        <taxon>Sar</taxon>
        <taxon>Stramenopiles</taxon>
        <taxon>Ochrophyta</taxon>
        <taxon>Bacillariophyta</taxon>
        <taxon>Coscinodiscophyceae</taxon>
        <taxon>Thalassiosirophycidae</taxon>
        <taxon>Stephanodiscales</taxon>
        <taxon>Stephanodiscaceae</taxon>
        <taxon>Cyclotella</taxon>
    </lineage>
</organism>
<reference evidence="1 2" key="1">
    <citation type="journal article" date="2020" name="G3 (Bethesda)">
        <title>Improved Reference Genome for Cyclotella cryptica CCMP332, a Model for Cell Wall Morphogenesis, Salinity Adaptation, and Lipid Production in Diatoms (Bacillariophyta).</title>
        <authorList>
            <person name="Roberts W.R."/>
            <person name="Downey K.M."/>
            <person name="Ruck E.C."/>
            <person name="Traller J.C."/>
            <person name="Alverson A.J."/>
        </authorList>
    </citation>
    <scope>NUCLEOTIDE SEQUENCE [LARGE SCALE GENOMIC DNA]</scope>
    <source>
        <strain evidence="1 2">CCMP332</strain>
    </source>
</reference>
<dbReference type="AlphaFoldDB" id="A0ABD3P2G1"/>
<proteinExistence type="predicted"/>
<evidence type="ECO:0000313" key="1">
    <source>
        <dbReference type="EMBL" id="KAL3781754.1"/>
    </source>
</evidence>
<dbReference type="EMBL" id="JABMIG020000307">
    <property type="protein sequence ID" value="KAL3781754.1"/>
    <property type="molecule type" value="Genomic_DNA"/>
</dbReference>
<protein>
    <recommendedName>
        <fullName evidence="3">Protein kinase A anchor protein nuclear localisation signal domain-containing protein</fullName>
    </recommendedName>
</protein>
<evidence type="ECO:0008006" key="3">
    <source>
        <dbReference type="Google" id="ProtNLM"/>
    </source>
</evidence>
<keyword evidence="2" id="KW-1185">Reference proteome</keyword>
<gene>
    <name evidence="1" type="ORF">HJC23_004853</name>
</gene>
<comment type="caution">
    <text evidence="1">The sequence shown here is derived from an EMBL/GenBank/DDBJ whole genome shotgun (WGS) entry which is preliminary data.</text>
</comment>
<evidence type="ECO:0000313" key="2">
    <source>
        <dbReference type="Proteomes" id="UP001516023"/>
    </source>
</evidence>
<dbReference type="Proteomes" id="UP001516023">
    <property type="component" value="Unassembled WGS sequence"/>
</dbReference>
<sequence length="264" mass="30065">MSESINCLRATPSTQFSADPLVSSLFSKEDDYFGLVLVTGWPPNFESMNQPYQAFLKQVRKCFAHSDLESRGIKPPSVYLYPLSSLHITIATLCPVQKKRVERGEEYYNDLQNKYVELTKAASLRDEWPKPTRKEPLDLQVESVQLCQKAGILLWKDVSGSIHAMRKCLKEEALHRGLEIYSIPNIIHSTFLRFAQEPSENSGRGEDIQQKFQTIVAPNVGEIFGSNLQQPVISLSCRPFCKLVCETTPYMHIPDDEQHVFLQV</sequence>
<accession>A0ABD3P2G1</accession>